<evidence type="ECO:0000256" key="1">
    <source>
        <dbReference type="ARBA" id="ARBA00006499"/>
    </source>
</evidence>
<evidence type="ECO:0000256" key="2">
    <source>
        <dbReference type="ARBA" id="ARBA00022801"/>
    </source>
</evidence>
<dbReference type="STRING" id="330214.NIDE4382"/>
<dbReference type="KEGG" id="nde:NIDE4382"/>
<dbReference type="HOGENOM" id="CLU_049413_5_1_0"/>
<dbReference type="Pfam" id="PF02230">
    <property type="entry name" value="Abhydrolase_2"/>
    <property type="match status" value="1"/>
</dbReference>
<accession>D8P960</accession>
<dbReference type="InterPro" id="IPR029058">
    <property type="entry name" value="AB_hydrolase_fold"/>
</dbReference>
<feature type="domain" description="Phospholipase/carboxylesterase/thioesterase" evidence="3">
    <location>
        <begin position="26"/>
        <end position="233"/>
    </location>
</feature>
<dbReference type="Proteomes" id="UP000001660">
    <property type="component" value="Chromosome"/>
</dbReference>
<evidence type="ECO:0000259" key="3">
    <source>
        <dbReference type="Pfam" id="PF02230"/>
    </source>
</evidence>
<dbReference type="SUPFAM" id="SSF53474">
    <property type="entry name" value="alpha/beta-Hydrolases"/>
    <property type="match status" value="1"/>
</dbReference>
<comment type="similarity">
    <text evidence="1">Belongs to the AB hydrolase superfamily. AB hydrolase 2 family.</text>
</comment>
<name>D8P960_9BACT</name>
<sequence length="237" mass="25806">MRVDKLGGLTVRLRGGTDDKGGGNGPLVVLLHGFGAPGDDLVPLSEYLDAPTGTRFLFPEAPISIPMGFGDSRAWWMIDMARIQADRAAGKVRDMSGEIPRGLTEARERMTALLEEIHKKLGADPKRTVLGGFSQGAMLSCDALLHSTQPYAGLIQLSGTLVAKQEWAPLLTKRKGLPLFQSHGTQDPILPYAMAERLRDEFLQAGVSVDWQPFRGGHEIPEPVLRKLGSFLLKAVR</sequence>
<proteinExistence type="inferred from homology"/>
<gene>
    <name evidence="4" type="ORF">NIDE4382</name>
</gene>
<dbReference type="InterPro" id="IPR003140">
    <property type="entry name" value="PLipase/COase/thioEstase"/>
</dbReference>
<dbReference type="Gene3D" id="3.40.50.1820">
    <property type="entry name" value="alpha/beta hydrolase"/>
    <property type="match status" value="1"/>
</dbReference>
<dbReference type="AlphaFoldDB" id="D8P960"/>
<dbReference type="PANTHER" id="PTHR10655:SF17">
    <property type="entry name" value="LYSOPHOSPHOLIPASE-LIKE PROTEIN 1"/>
    <property type="match status" value="1"/>
</dbReference>
<dbReference type="InterPro" id="IPR050565">
    <property type="entry name" value="LYPA1-2/EST-like"/>
</dbReference>
<evidence type="ECO:0000313" key="4">
    <source>
        <dbReference type="EMBL" id="CBK44042.1"/>
    </source>
</evidence>
<evidence type="ECO:0000313" key="5">
    <source>
        <dbReference type="Proteomes" id="UP000001660"/>
    </source>
</evidence>
<dbReference type="GO" id="GO:0106435">
    <property type="term" value="F:carboxylesterase activity"/>
    <property type="evidence" value="ECO:0007669"/>
    <property type="project" value="UniProtKB-EC"/>
</dbReference>
<dbReference type="EC" id="3.1.1.1" evidence="4"/>
<protein>
    <submittedName>
        <fullName evidence="4">Putative Carboxylesterase</fullName>
        <ecNumber evidence="4">3.1.1.1</ecNumber>
    </submittedName>
</protein>
<reference evidence="4 5" key="1">
    <citation type="journal article" date="2010" name="Proc. Natl. Acad. Sci. U.S.A.">
        <title>A Nitrospira metagenome illuminates the physiology and evolution of globally important nitrite-oxidizing bacteria.</title>
        <authorList>
            <person name="Lucker S."/>
            <person name="Wagner M."/>
            <person name="Maixner F."/>
            <person name="Pelletier E."/>
            <person name="Koch H."/>
            <person name="Vacherie B."/>
            <person name="Rattei T."/>
            <person name="Sinninghe Damste J."/>
            <person name="Spieck E."/>
            <person name="Le Paslier D."/>
            <person name="Daims H."/>
        </authorList>
    </citation>
    <scope>NUCLEOTIDE SEQUENCE [LARGE SCALE GENOMIC DNA]</scope>
</reference>
<dbReference type="EMBL" id="FP929003">
    <property type="protein sequence ID" value="CBK44042.1"/>
    <property type="molecule type" value="Genomic_DNA"/>
</dbReference>
<keyword evidence="5" id="KW-1185">Reference proteome</keyword>
<organism evidence="4 5">
    <name type="scientific">Nitrospira defluvii</name>
    <dbReference type="NCBI Taxonomy" id="330214"/>
    <lineage>
        <taxon>Bacteria</taxon>
        <taxon>Pseudomonadati</taxon>
        <taxon>Nitrospirota</taxon>
        <taxon>Nitrospiria</taxon>
        <taxon>Nitrospirales</taxon>
        <taxon>Nitrospiraceae</taxon>
        <taxon>Nitrospira</taxon>
    </lineage>
</organism>
<dbReference type="OrthoDB" id="9780848at2"/>
<keyword evidence="2 4" id="KW-0378">Hydrolase</keyword>
<dbReference type="eggNOG" id="COG0400">
    <property type="taxonomic scope" value="Bacteria"/>
</dbReference>
<dbReference type="PANTHER" id="PTHR10655">
    <property type="entry name" value="LYSOPHOSPHOLIPASE-RELATED"/>
    <property type="match status" value="1"/>
</dbReference>